<dbReference type="EMBL" id="JASBWT010000002">
    <property type="protein sequence ID" value="KAJ9107536.1"/>
    <property type="molecule type" value="Genomic_DNA"/>
</dbReference>
<organism evidence="1 2">
    <name type="scientific">Naganishia friedmannii</name>
    <dbReference type="NCBI Taxonomy" id="89922"/>
    <lineage>
        <taxon>Eukaryota</taxon>
        <taxon>Fungi</taxon>
        <taxon>Dikarya</taxon>
        <taxon>Basidiomycota</taxon>
        <taxon>Agaricomycotina</taxon>
        <taxon>Tremellomycetes</taxon>
        <taxon>Filobasidiales</taxon>
        <taxon>Filobasidiaceae</taxon>
        <taxon>Naganishia</taxon>
    </lineage>
</organism>
<evidence type="ECO:0000313" key="2">
    <source>
        <dbReference type="Proteomes" id="UP001227268"/>
    </source>
</evidence>
<keyword evidence="2" id="KW-1185">Reference proteome</keyword>
<dbReference type="Proteomes" id="UP001227268">
    <property type="component" value="Unassembled WGS sequence"/>
</dbReference>
<reference evidence="1" key="1">
    <citation type="submission" date="2023-04" db="EMBL/GenBank/DDBJ databases">
        <title>Draft Genome sequencing of Naganishia species isolated from polar environments using Oxford Nanopore Technology.</title>
        <authorList>
            <person name="Leo P."/>
            <person name="Venkateswaran K."/>
        </authorList>
    </citation>
    <scope>NUCLEOTIDE SEQUENCE</scope>
    <source>
        <strain evidence="1">MNA-CCFEE 5423</strain>
    </source>
</reference>
<evidence type="ECO:0000313" key="1">
    <source>
        <dbReference type="EMBL" id="KAJ9107536.1"/>
    </source>
</evidence>
<name>A0ACC2W912_9TREE</name>
<proteinExistence type="predicted"/>
<accession>A0ACC2W912</accession>
<gene>
    <name evidence="1" type="ORF">QFC21_000994</name>
</gene>
<protein>
    <submittedName>
        <fullName evidence="1">Uncharacterized protein</fullName>
    </submittedName>
</protein>
<comment type="caution">
    <text evidence="1">The sequence shown here is derived from an EMBL/GenBank/DDBJ whole genome shotgun (WGS) entry which is preliminary data.</text>
</comment>
<sequence>MSPSYPQIIVTGDSISQQAFKIGGYGAALIDAYQGKADVINRGMGGYNSEQLLKKLKDDFQWPSGGQTLLVIVHIGTNDATTHGIQHVPVEDFTQNVKATLQSLKETQPNAQVILLTPSTVDMAAWSALGREQGMPSEFTDNRSPEAAKRIRDAVLDVAKEADVGVVDVWKLHDDAVKNGELKTSELFSDGLHYSERGYAYINKALLQLLNTRYPSLSPESMPEGFTMFALYGNESNPEAQRMVKIFMEKMETIRQAALGNTK</sequence>